<gene>
    <name evidence="2" type="ORF">GCM10010276_83670</name>
</gene>
<feature type="region of interest" description="Disordered" evidence="1">
    <location>
        <begin position="44"/>
        <end position="70"/>
    </location>
</feature>
<proteinExistence type="predicted"/>
<evidence type="ECO:0000313" key="3">
    <source>
        <dbReference type="Proteomes" id="UP001501777"/>
    </source>
</evidence>
<keyword evidence="3" id="KW-1185">Reference proteome</keyword>
<evidence type="ECO:0000256" key="1">
    <source>
        <dbReference type="SAM" id="MobiDB-lite"/>
    </source>
</evidence>
<protein>
    <submittedName>
        <fullName evidence="2">Uncharacterized protein</fullName>
    </submittedName>
</protein>
<accession>A0ABP6AQ17</accession>
<dbReference type="EMBL" id="BAAASG010000028">
    <property type="protein sequence ID" value="GAA2520528.1"/>
    <property type="molecule type" value="Genomic_DNA"/>
</dbReference>
<sequence length="70" mass="7828">MFGIYLKPNWVWRPESRWSSPAAGMTQTQDKVLKSLSASNTMKIALSANTPRPTGGGLDRPRPSRRARSR</sequence>
<reference evidence="3" key="1">
    <citation type="journal article" date="2019" name="Int. J. Syst. Evol. Microbiol.">
        <title>The Global Catalogue of Microorganisms (GCM) 10K type strain sequencing project: providing services to taxonomists for standard genome sequencing and annotation.</title>
        <authorList>
            <consortium name="The Broad Institute Genomics Platform"/>
            <consortium name="The Broad Institute Genome Sequencing Center for Infectious Disease"/>
            <person name="Wu L."/>
            <person name="Ma J."/>
        </authorList>
    </citation>
    <scope>NUCLEOTIDE SEQUENCE [LARGE SCALE GENOMIC DNA]</scope>
    <source>
        <strain evidence="3">JCM 4395</strain>
    </source>
</reference>
<organism evidence="2 3">
    <name type="scientific">Streptomyces longisporus</name>
    <dbReference type="NCBI Taxonomy" id="1948"/>
    <lineage>
        <taxon>Bacteria</taxon>
        <taxon>Bacillati</taxon>
        <taxon>Actinomycetota</taxon>
        <taxon>Actinomycetes</taxon>
        <taxon>Kitasatosporales</taxon>
        <taxon>Streptomycetaceae</taxon>
        <taxon>Streptomyces</taxon>
    </lineage>
</organism>
<dbReference type="Proteomes" id="UP001501777">
    <property type="component" value="Unassembled WGS sequence"/>
</dbReference>
<comment type="caution">
    <text evidence="2">The sequence shown here is derived from an EMBL/GenBank/DDBJ whole genome shotgun (WGS) entry which is preliminary data.</text>
</comment>
<name>A0ABP6AQ17_STRLO</name>
<evidence type="ECO:0000313" key="2">
    <source>
        <dbReference type="EMBL" id="GAA2520528.1"/>
    </source>
</evidence>